<reference evidence="3 4" key="1">
    <citation type="journal article" date="2020" name="Nature">
        <title>Isolation of an archaeon at the prokaryote-eukaryote interface.</title>
        <authorList>
            <person name="Imachi H."/>
            <person name="Nobu M.K."/>
            <person name="Nakahara N."/>
            <person name="Morono Y."/>
            <person name="Ogawara M."/>
            <person name="Takaki Y."/>
            <person name="Takano Y."/>
            <person name="Uematsu K."/>
            <person name="Ikuta T."/>
            <person name="Ito M."/>
            <person name="Matsui Y."/>
            <person name="Miyazaki M."/>
            <person name="Murata K."/>
            <person name="Saito Y."/>
            <person name="Sakai S."/>
            <person name="Song C."/>
            <person name="Tasumi E."/>
            <person name="Yamanaka Y."/>
            <person name="Yamaguchi T."/>
            <person name="Kamagata Y."/>
            <person name="Tamaki H."/>
            <person name="Takai K."/>
        </authorList>
    </citation>
    <scope>NUCLEOTIDE SEQUENCE [LARGE SCALE GENOMIC DNA]</scope>
    <source>
        <strain evidence="3 4">MK-D1</strain>
    </source>
</reference>
<accession>A0A5B9D5G6</accession>
<keyword evidence="2" id="KW-0472">Membrane</keyword>
<proteinExistence type="predicted"/>
<dbReference type="EMBL" id="CP042905">
    <property type="protein sequence ID" value="QEE14358.1"/>
    <property type="molecule type" value="Genomic_DNA"/>
</dbReference>
<dbReference type="GO" id="GO:0006509">
    <property type="term" value="P:membrane protein ectodomain proteolysis"/>
    <property type="evidence" value="ECO:0007669"/>
    <property type="project" value="TreeGrafter"/>
</dbReference>
<gene>
    <name evidence="3" type="ORF">DSAG12_00171</name>
</gene>
<dbReference type="Pfam" id="PF01080">
    <property type="entry name" value="Presenilin"/>
    <property type="match status" value="1"/>
</dbReference>
<feature type="transmembrane region" description="Helical" evidence="2">
    <location>
        <begin position="320"/>
        <end position="340"/>
    </location>
</feature>
<name>A0A5B9D5G6_9ARCH</name>
<evidence type="ECO:0000256" key="2">
    <source>
        <dbReference type="SAM" id="Phobius"/>
    </source>
</evidence>
<dbReference type="Proteomes" id="UP000321408">
    <property type="component" value="Chromosome"/>
</dbReference>
<evidence type="ECO:0000313" key="3">
    <source>
        <dbReference type="EMBL" id="QEE14358.1"/>
    </source>
</evidence>
<dbReference type="GeneID" id="41328175"/>
<dbReference type="RefSeq" id="WP_147661315.1">
    <property type="nucleotide sequence ID" value="NZ_CP042905.2"/>
</dbReference>
<feature type="transmembrane region" description="Helical" evidence="2">
    <location>
        <begin position="85"/>
        <end position="107"/>
    </location>
</feature>
<evidence type="ECO:0000256" key="1">
    <source>
        <dbReference type="SAM" id="MobiDB-lite"/>
    </source>
</evidence>
<feature type="transmembrane region" description="Helical" evidence="2">
    <location>
        <begin position="352"/>
        <end position="371"/>
    </location>
</feature>
<reference evidence="3 4" key="2">
    <citation type="journal article" date="2024" name="Int. J. Syst. Evol. Microbiol.">
        <title>Promethearchaeum syntrophicum gen. nov., sp. nov., an anaerobic, obligately syntrophic archaeon, the first isolate of the lineage 'Asgard' archaea, and proposal of the new archaeal phylum Promethearchaeota phyl. nov. and kingdom Promethearchaeati regn. nov.</title>
        <authorList>
            <person name="Imachi H."/>
            <person name="Nobu M.K."/>
            <person name="Kato S."/>
            <person name="Takaki Y."/>
            <person name="Miyazaki M."/>
            <person name="Miyata M."/>
            <person name="Ogawara M."/>
            <person name="Saito Y."/>
            <person name="Sakai S."/>
            <person name="Tahara Y.O."/>
            <person name="Takano Y."/>
            <person name="Tasumi E."/>
            <person name="Uematsu K."/>
            <person name="Yoshimura T."/>
            <person name="Itoh T."/>
            <person name="Ohkuma M."/>
            <person name="Takai K."/>
        </authorList>
    </citation>
    <scope>NUCLEOTIDE SEQUENCE [LARGE SCALE GENOMIC DNA]</scope>
    <source>
        <strain evidence="3 4">MK-D1</strain>
    </source>
</reference>
<sequence length="376" mass="42936">MAQIPNSEPQDQGSVPKNSSNSSYGPLSFNEILGTFRIKLIHIYWPLLVCIISATFLSWLTFYIAGIDYRDEVVPYPDESNFWQVILNGLIPVLISAAFLVIIWILVKKFGLVVFKILMGTIVILYCWFGFTFFLRVIYIVLWDSFVGINYGFFNVLFYVLYYGSMVFYVILGFFYFRNRLSVNLKNMLVLSYGIFIGAIIGVSLPLWSIFSLAICFSIYDLIIVFKGPLGKIWQLFQDNQQKASEDIRKRLESGDLSEEEAAKLSEKHFLNNQETDEEEGEEEDLSKYIKDLKIELGSGDLIFYSALVAVVFITTNNWLTTLLVIIGVLFGAGVTIYFLLKKKRVLPALPFSMIIGIIMFFLGQLIEYLITIGAI</sequence>
<feature type="transmembrane region" description="Helical" evidence="2">
    <location>
        <begin position="114"/>
        <end position="141"/>
    </location>
</feature>
<dbReference type="AlphaFoldDB" id="A0A5B9D5G6"/>
<organism evidence="3 4">
    <name type="scientific">Promethearchaeum syntrophicum</name>
    <dbReference type="NCBI Taxonomy" id="2594042"/>
    <lineage>
        <taxon>Archaea</taxon>
        <taxon>Promethearchaeati</taxon>
        <taxon>Promethearchaeota</taxon>
        <taxon>Promethearchaeia</taxon>
        <taxon>Promethearchaeales</taxon>
        <taxon>Promethearchaeaceae</taxon>
        <taxon>Promethearchaeum</taxon>
    </lineage>
</organism>
<dbReference type="GO" id="GO:0016485">
    <property type="term" value="P:protein processing"/>
    <property type="evidence" value="ECO:0007669"/>
    <property type="project" value="InterPro"/>
</dbReference>
<evidence type="ECO:0000313" key="4">
    <source>
        <dbReference type="Proteomes" id="UP000321408"/>
    </source>
</evidence>
<dbReference type="InterPro" id="IPR042524">
    <property type="entry name" value="Presenilin_C"/>
</dbReference>
<dbReference type="PANTHER" id="PTHR10202:SF13">
    <property type="entry name" value="PRESENILIN HOMOLOG"/>
    <property type="match status" value="1"/>
</dbReference>
<dbReference type="GO" id="GO:0042500">
    <property type="term" value="F:aspartic endopeptidase activity, intramembrane cleaving"/>
    <property type="evidence" value="ECO:0007669"/>
    <property type="project" value="InterPro"/>
</dbReference>
<keyword evidence="2" id="KW-0812">Transmembrane</keyword>
<feature type="transmembrane region" description="Helical" evidence="2">
    <location>
        <begin position="295"/>
        <end position="314"/>
    </location>
</feature>
<keyword evidence="2" id="KW-1133">Transmembrane helix</keyword>
<keyword evidence="4" id="KW-1185">Reference proteome</keyword>
<dbReference type="KEGG" id="psyt:DSAG12_00171"/>
<protein>
    <submittedName>
        <fullName evidence="3">Uncharacterized protein</fullName>
    </submittedName>
</protein>
<feature type="transmembrane region" description="Helical" evidence="2">
    <location>
        <begin position="153"/>
        <end position="177"/>
    </location>
</feature>
<dbReference type="InterPro" id="IPR001108">
    <property type="entry name" value="Peptidase_A22A"/>
</dbReference>
<feature type="transmembrane region" description="Helical" evidence="2">
    <location>
        <begin position="43"/>
        <end position="65"/>
    </location>
</feature>
<dbReference type="PANTHER" id="PTHR10202">
    <property type="entry name" value="PRESENILIN"/>
    <property type="match status" value="1"/>
</dbReference>
<dbReference type="GO" id="GO:0070765">
    <property type="term" value="C:gamma-secretase complex"/>
    <property type="evidence" value="ECO:0007669"/>
    <property type="project" value="TreeGrafter"/>
</dbReference>
<feature type="transmembrane region" description="Helical" evidence="2">
    <location>
        <begin position="184"/>
        <end position="201"/>
    </location>
</feature>
<dbReference type="Gene3D" id="1.10.472.100">
    <property type="entry name" value="Presenilin"/>
    <property type="match status" value="1"/>
</dbReference>
<feature type="region of interest" description="Disordered" evidence="1">
    <location>
        <begin position="1"/>
        <end position="23"/>
    </location>
</feature>